<keyword evidence="3" id="KW-1185">Reference proteome</keyword>
<comment type="caution">
    <text evidence="2">The sequence shown here is derived from an EMBL/GenBank/DDBJ whole genome shotgun (WGS) entry which is preliminary data.</text>
</comment>
<proteinExistence type="predicted"/>
<name>A0ABQ2BF43_9SPHI</name>
<accession>A0ABQ2BF43</accession>
<organism evidence="2 3">
    <name type="scientific">Pedobacter mendelii</name>
    <dbReference type="NCBI Taxonomy" id="1908240"/>
    <lineage>
        <taxon>Bacteria</taxon>
        <taxon>Pseudomonadati</taxon>
        <taxon>Bacteroidota</taxon>
        <taxon>Sphingobacteriia</taxon>
        <taxon>Sphingobacteriales</taxon>
        <taxon>Sphingobacteriaceae</taxon>
        <taxon>Pedobacter</taxon>
    </lineage>
</organism>
<sequence length="161" mass="17929">MNFLITIILLIITAIVLGGVSIFVMNISSSIVYQFIKSEIKISTKYIIALIILTLIHSYIFLSFLSTLILLCYACTTKVMGFKIILLGIAFIISVILAFSGYIQAKNKLNDLDVGRQEPFHVNALGLNALISSIGFIVLSIFPKLISFGWPWVEKIVHNFV</sequence>
<feature type="transmembrane region" description="Helical" evidence="1">
    <location>
        <begin position="7"/>
        <end position="27"/>
    </location>
</feature>
<evidence type="ECO:0000313" key="3">
    <source>
        <dbReference type="Proteomes" id="UP000645390"/>
    </source>
</evidence>
<keyword evidence="1" id="KW-1133">Transmembrane helix</keyword>
<gene>
    <name evidence="2" type="ORF">GCM10008119_14170</name>
</gene>
<evidence type="ECO:0000256" key="1">
    <source>
        <dbReference type="SAM" id="Phobius"/>
    </source>
</evidence>
<evidence type="ECO:0000313" key="2">
    <source>
        <dbReference type="EMBL" id="GGI24741.1"/>
    </source>
</evidence>
<dbReference type="RefSeq" id="WP_188412561.1">
    <property type="nucleotide sequence ID" value="NZ_BMDJ01000003.1"/>
</dbReference>
<reference evidence="3" key="1">
    <citation type="journal article" date="2019" name="Int. J. Syst. Evol. Microbiol.">
        <title>The Global Catalogue of Microorganisms (GCM) 10K type strain sequencing project: providing services to taxonomists for standard genome sequencing and annotation.</title>
        <authorList>
            <consortium name="The Broad Institute Genomics Platform"/>
            <consortium name="The Broad Institute Genome Sequencing Center for Infectious Disease"/>
            <person name="Wu L."/>
            <person name="Ma J."/>
        </authorList>
    </citation>
    <scope>NUCLEOTIDE SEQUENCE [LARGE SCALE GENOMIC DNA]</scope>
    <source>
        <strain evidence="3">CCM 8939</strain>
    </source>
</reference>
<keyword evidence="1" id="KW-0472">Membrane</keyword>
<dbReference type="EMBL" id="BMDJ01000003">
    <property type="protein sequence ID" value="GGI24741.1"/>
    <property type="molecule type" value="Genomic_DNA"/>
</dbReference>
<feature type="transmembrane region" description="Helical" evidence="1">
    <location>
        <begin position="125"/>
        <end position="146"/>
    </location>
</feature>
<evidence type="ECO:0008006" key="4">
    <source>
        <dbReference type="Google" id="ProtNLM"/>
    </source>
</evidence>
<dbReference type="Proteomes" id="UP000645390">
    <property type="component" value="Unassembled WGS sequence"/>
</dbReference>
<feature type="transmembrane region" description="Helical" evidence="1">
    <location>
        <begin position="47"/>
        <end position="72"/>
    </location>
</feature>
<feature type="transmembrane region" description="Helical" evidence="1">
    <location>
        <begin position="84"/>
        <end position="105"/>
    </location>
</feature>
<protein>
    <recommendedName>
        <fullName evidence="4">Integral membrane protein</fullName>
    </recommendedName>
</protein>
<keyword evidence="1" id="KW-0812">Transmembrane</keyword>